<dbReference type="AlphaFoldDB" id="A0A1S8M7Y5"/>
<dbReference type="STRING" id="84029.CROST_45900"/>
<dbReference type="GO" id="GO:0016491">
    <property type="term" value="F:oxidoreductase activity"/>
    <property type="evidence" value="ECO:0007669"/>
    <property type="project" value="InterPro"/>
</dbReference>
<organism evidence="3 4">
    <name type="scientific">Clostridium felsineum</name>
    <dbReference type="NCBI Taxonomy" id="36839"/>
    <lineage>
        <taxon>Bacteria</taxon>
        <taxon>Bacillati</taxon>
        <taxon>Bacillota</taxon>
        <taxon>Clostridia</taxon>
        <taxon>Eubacteriales</taxon>
        <taxon>Clostridiaceae</taxon>
        <taxon>Clostridium</taxon>
    </lineage>
</organism>
<sequence length="263" mass="30410">MKILIINGGMRLGNTWTLTKVVKEELNLLSNEIEYTEIHLKDLNLPFCLGCSVCFRKGHKLCPHNSIIRELMEAIENSDGVIFSAPTYIMSMPALTKNFVDHLCFMFHRPRYFNKKVLVISTTGGVGAKNAVKTMIGYFKGWGFNKAYGLWISSNSWNNYVVKEKHKIKTKAVVEKFYKDVESKKLHTPDYSVLIPYNLFRGMSFDYVKGKEYETADGEFWQNRIAEPYDKSVPLPIIKRIFGNIFYMLGKKLSKRVIVTYKK</sequence>
<evidence type="ECO:0000256" key="1">
    <source>
        <dbReference type="ARBA" id="ARBA00022630"/>
    </source>
</evidence>
<name>A0A1S8M7Y5_9CLOT</name>
<dbReference type="InterPro" id="IPR005025">
    <property type="entry name" value="FMN_Rdtase-like_dom"/>
</dbReference>
<dbReference type="RefSeq" id="WP_077834227.1">
    <property type="nucleotide sequence ID" value="NZ_CP096983.1"/>
</dbReference>
<gene>
    <name evidence="3" type="ORF">CROST_036830</name>
</gene>
<evidence type="ECO:0000313" key="3">
    <source>
        <dbReference type="EMBL" id="URZ12937.1"/>
    </source>
</evidence>
<dbReference type="Proteomes" id="UP000190951">
    <property type="component" value="Chromosome"/>
</dbReference>
<proteinExistence type="predicted"/>
<evidence type="ECO:0000256" key="2">
    <source>
        <dbReference type="ARBA" id="ARBA00022643"/>
    </source>
</evidence>
<dbReference type="Gene3D" id="3.40.50.360">
    <property type="match status" value="1"/>
</dbReference>
<evidence type="ECO:0000313" key="4">
    <source>
        <dbReference type="Proteomes" id="UP000190951"/>
    </source>
</evidence>
<dbReference type="Pfam" id="PF03358">
    <property type="entry name" value="FMN_red"/>
    <property type="match status" value="1"/>
</dbReference>
<dbReference type="PANTHER" id="PTHR43278">
    <property type="entry name" value="NAD(P)H-DEPENDENT FMN-CONTAINING OXIDOREDUCTASE YWQN-RELATED"/>
    <property type="match status" value="1"/>
</dbReference>
<keyword evidence="1" id="KW-0285">Flavoprotein</keyword>
<dbReference type="KEGG" id="crw:CROST_036830"/>
<dbReference type="InterPro" id="IPR029039">
    <property type="entry name" value="Flavoprotein-like_sf"/>
</dbReference>
<dbReference type="InterPro" id="IPR051796">
    <property type="entry name" value="ISF_SsuE-like"/>
</dbReference>
<keyword evidence="2" id="KW-0288">FMN</keyword>
<accession>A0A1S8M7Y5</accession>
<keyword evidence="4" id="KW-1185">Reference proteome</keyword>
<dbReference type="EMBL" id="CP096983">
    <property type="protein sequence ID" value="URZ12937.1"/>
    <property type="molecule type" value="Genomic_DNA"/>
</dbReference>
<reference evidence="3 4" key="1">
    <citation type="submission" date="2022-04" db="EMBL/GenBank/DDBJ databases">
        <title>Genome sequence of C. roseum typestrain.</title>
        <authorList>
            <person name="Poehlein A."/>
            <person name="Schoch T."/>
            <person name="Duerre P."/>
            <person name="Daniel R."/>
        </authorList>
    </citation>
    <scope>NUCLEOTIDE SEQUENCE [LARGE SCALE GENOMIC DNA]</scope>
    <source>
        <strain evidence="3 4">DSM 7320</strain>
    </source>
</reference>
<dbReference type="PANTHER" id="PTHR43278:SF2">
    <property type="entry name" value="IRON-SULFUR FLAVOPROTEIN"/>
    <property type="match status" value="1"/>
</dbReference>
<dbReference type="SUPFAM" id="SSF52218">
    <property type="entry name" value="Flavoproteins"/>
    <property type="match status" value="1"/>
</dbReference>
<protein>
    <submittedName>
        <fullName evidence="3">Uncharacterized protein</fullName>
    </submittedName>
</protein>